<dbReference type="STRING" id="296587.C1EH33"/>
<dbReference type="InParanoid" id="C1EH33"/>
<feature type="compositionally biased region" description="Low complexity" evidence="1">
    <location>
        <begin position="183"/>
        <end position="192"/>
    </location>
</feature>
<dbReference type="AlphaFoldDB" id="C1EH33"/>
<dbReference type="Proteomes" id="UP000002009">
    <property type="component" value="Chromosome 14"/>
</dbReference>
<dbReference type="KEGG" id="mis:MICPUN_64088"/>
<dbReference type="GeneID" id="8249107"/>
<feature type="compositionally biased region" description="Low complexity" evidence="1">
    <location>
        <begin position="76"/>
        <end position="105"/>
    </location>
</feature>
<evidence type="ECO:0000313" key="2">
    <source>
        <dbReference type="EMBL" id="ACO67436.1"/>
    </source>
</evidence>
<keyword evidence="3" id="KW-1185">Reference proteome</keyword>
<protein>
    <submittedName>
        <fullName evidence="2">Uncharacterized protein</fullName>
    </submittedName>
</protein>
<feature type="compositionally biased region" description="Acidic residues" evidence="1">
    <location>
        <begin position="158"/>
        <end position="182"/>
    </location>
</feature>
<name>C1EH33_MICCC</name>
<dbReference type="PROSITE" id="PS50096">
    <property type="entry name" value="IQ"/>
    <property type="match status" value="1"/>
</dbReference>
<reference evidence="2 3" key="1">
    <citation type="journal article" date="2009" name="Science">
        <title>Green evolution and dynamic adaptations revealed by genomes of the marine picoeukaryotes Micromonas.</title>
        <authorList>
            <person name="Worden A.Z."/>
            <person name="Lee J.H."/>
            <person name="Mock T."/>
            <person name="Rouze P."/>
            <person name="Simmons M.P."/>
            <person name="Aerts A.L."/>
            <person name="Allen A.E."/>
            <person name="Cuvelier M.L."/>
            <person name="Derelle E."/>
            <person name="Everett M.V."/>
            <person name="Foulon E."/>
            <person name="Grimwood J."/>
            <person name="Gundlach H."/>
            <person name="Henrissat B."/>
            <person name="Napoli C."/>
            <person name="McDonald S.M."/>
            <person name="Parker M.S."/>
            <person name="Rombauts S."/>
            <person name="Salamov A."/>
            <person name="Von Dassow P."/>
            <person name="Badger J.H."/>
            <person name="Coutinho P.M."/>
            <person name="Demir E."/>
            <person name="Dubchak I."/>
            <person name="Gentemann C."/>
            <person name="Eikrem W."/>
            <person name="Gready J.E."/>
            <person name="John U."/>
            <person name="Lanier W."/>
            <person name="Lindquist E.A."/>
            <person name="Lucas S."/>
            <person name="Mayer K.F."/>
            <person name="Moreau H."/>
            <person name="Not F."/>
            <person name="Otillar R."/>
            <person name="Panaud O."/>
            <person name="Pangilinan J."/>
            <person name="Paulsen I."/>
            <person name="Piegu B."/>
            <person name="Poliakov A."/>
            <person name="Robbens S."/>
            <person name="Schmutz J."/>
            <person name="Toulza E."/>
            <person name="Wyss T."/>
            <person name="Zelensky A."/>
            <person name="Zhou K."/>
            <person name="Armbrust E.V."/>
            <person name="Bhattacharya D."/>
            <person name="Goodenough U.W."/>
            <person name="Van de Peer Y."/>
            <person name="Grigoriev I.V."/>
        </authorList>
    </citation>
    <scope>NUCLEOTIDE SEQUENCE [LARGE SCALE GENOMIC DNA]</scope>
    <source>
        <strain evidence="3">RCC299 / NOUM17</strain>
    </source>
</reference>
<proteinExistence type="predicted"/>
<evidence type="ECO:0000256" key="1">
    <source>
        <dbReference type="SAM" id="MobiDB-lite"/>
    </source>
</evidence>
<feature type="compositionally biased region" description="Acidic residues" evidence="1">
    <location>
        <begin position="193"/>
        <end position="202"/>
    </location>
</feature>
<feature type="compositionally biased region" description="Basic and acidic residues" evidence="1">
    <location>
        <begin position="14"/>
        <end position="49"/>
    </location>
</feature>
<feature type="region of interest" description="Disordered" evidence="1">
    <location>
        <begin position="1"/>
        <end position="203"/>
    </location>
</feature>
<accession>C1EH33</accession>
<feature type="compositionally biased region" description="Low complexity" evidence="1">
    <location>
        <begin position="132"/>
        <end position="157"/>
    </location>
</feature>
<organism evidence="2 3">
    <name type="scientific">Micromonas commoda (strain RCC299 / NOUM17 / CCMP2709)</name>
    <name type="common">Picoplanktonic green alga</name>
    <dbReference type="NCBI Taxonomy" id="296587"/>
    <lineage>
        <taxon>Eukaryota</taxon>
        <taxon>Viridiplantae</taxon>
        <taxon>Chlorophyta</taxon>
        <taxon>Mamiellophyceae</taxon>
        <taxon>Mamiellales</taxon>
        <taxon>Mamiellaceae</taxon>
        <taxon>Micromonas</taxon>
    </lineage>
</organism>
<gene>
    <name evidence="2" type="ORF">MICPUN_64088</name>
</gene>
<evidence type="ECO:0000313" key="3">
    <source>
        <dbReference type="Proteomes" id="UP000002009"/>
    </source>
</evidence>
<sequence>MGCGASVPAGELENELKIEKTKNEEAQRQLDHMKELYQRERERNKDLRNQLKLNASSELPNSSEAPREPEVRGPTAEDGAPAPEEIADAPVEPDAPVDDGAPAAAEEPERAASENPNVAAEGKVTSDDAPAEEVAPAPEENADAPAGDVVAEPVEAVEPAEAEPVEAVEPAEAEPAEAEPAEAVEAANSAEPEPAEPAEAEPAEAVAAVAVPIAAPIDVPVADPPRFGPYGPEHEASALKIQTSARGKLARSASKRIREEIKGCPYGVMDVSETWAPDTAVEPAVDPGDDPERHRPIWSKLRTNLHAHATKDPSSPAKPHGERCAQLWRDASTLAKTGAFDLAIEAYWRFVHERMSELGHTRYGVIPPFFAHDHQDYLNALYNVATLLEAQAVDPGSNPTADEILHPEQILRADPHAQAYGIFSELVEMNDAVPASFWVTLGGHPAGAPDAAARREGLLVLAADRGRAFTAHDLATHDRERAVAMSYRGGNSASRDEAHAGGVLLSRHGKHEEAAEMFARAADISLAENKKHSALYAINAQFGSLLRLGVVHENRDEDDAKVREVRDRFRRVAGEPDGMLGDASSFANQGRHPGALAILTNEVLRFRRYELTLRDPRKSASHGPSPWPVYDRDVAWVTHRIAREFEAMRWYPEALQWAEEAIGMFEGCEGSEAAAAAAATRRRRDDIARKLATRDATLTAFRLAGKLASDARGDVTGEASMS</sequence>
<dbReference type="RefSeq" id="XP_002506178.1">
    <property type="nucleotide sequence ID" value="XM_002506132.1"/>
</dbReference>
<dbReference type="EMBL" id="CP001332">
    <property type="protein sequence ID" value="ACO67436.1"/>
    <property type="molecule type" value="Genomic_DNA"/>
</dbReference>
<feature type="compositionally biased region" description="Polar residues" evidence="1">
    <location>
        <begin position="51"/>
        <end position="64"/>
    </location>
</feature>